<proteinExistence type="inferred from homology"/>
<dbReference type="Pfam" id="PF03795">
    <property type="entry name" value="YCII"/>
    <property type="match status" value="1"/>
</dbReference>
<evidence type="ECO:0000259" key="2">
    <source>
        <dbReference type="Pfam" id="PF03795"/>
    </source>
</evidence>
<dbReference type="PANTHER" id="PTHR37828">
    <property type="entry name" value="GSR2449 PROTEIN"/>
    <property type="match status" value="1"/>
</dbReference>
<comment type="similarity">
    <text evidence="1">Belongs to the YciI family.</text>
</comment>
<dbReference type="PANTHER" id="PTHR37828:SF1">
    <property type="entry name" value="YCII-RELATED DOMAIN-CONTAINING PROTEIN"/>
    <property type="match status" value="1"/>
</dbReference>
<gene>
    <name evidence="3" type="ORF">BCT23_21660</name>
</gene>
<dbReference type="InterPro" id="IPR011008">
    <property type="entry name" value="Dimeric_a/b-barrel"/>
</dbReference>
<dbReference type="Proteomes" id="UP000235387">
    <property type="component" value="Unassembled WGS sequence"/>
</dbReference>
<dbReference type="SUPFAM" id="SSF54909">
    <property type="entry name" value="Dimeric alpha+beta barrel"/>
    <property type="match status" value="1"/>
</dbReference>
<organism evidence="3 4">
    <name type="scientific">Enterovibrio norvegicus</name>
    <dbReference type="NCBI Taxonomy" id="188144"/>
    <lineage>
        <taxon>Bacteria</taxon>
        <taxon>Pseudomonadati</taxon>
        <taxon>Pseudomonadota</taxon>
        <taxon>Gammaproteobacteria</taxon>
        <taxon>Vibrionales</taxon>
        <taxon>Vibrionaceae</taxon>
        <taxon>Enterovibrio</taxon>
    </lineage>
</organism>
<evidence type="ECO:0000313" key="3">
    <source>
        <dbReference type="EMBL" id="PMN89908.1"/>
    </source>
</evidence>
<comment type="caution">
    <text evidence="3">The sequence shown here is derived from an EMBL/GenBank/DDBJ whole genome shotgun (WGS) entry which is preliminary data.</text>
</comment>
<dbReference type="RefSeq" id="WP_102391605.1">
    <property type="nucleotide sequence ID" value="NZ_JBFRLP010000017.1"/>
</dbReference>
<dbReference type="EMBL" id="MDAL01000036">
    <property type="protein sequence ID" value="PMN89908.1"/>
    <property type="molecule type" value="Genomic_DNA"/>
</dbReference>
<reference evidence="4" key="1">
    <citation type="submission" date="2016-07" db="EMBL/GenBank/DDBJ databases">
        <title>Nontailed viruses are major unrecognized killers of bacteria in the ocean.</title>
        <authorList>
            <person name="Kauffman K."/>
            <person name="Hussain F."/>
            <person name="Yang J."/>
            <person name="Arevalo P."/>
            <person name="Brown J."/>
            <person name="Cutler M."/>
            <person name="Kelly L."/>
            <person name="Polz M.F."/>
        </authorList>
    </citation>
    <scope>NUCLEOTIDE SEQUENCE [LARGE SCALE GENOMIC DNA]</scope>
    <source>
        <strain evidence="4">10N.261.45.A10</strain>
    </source>
</reference>
<feature type="domain" description="YCII-related" evidence="2">
    <location>
        <begin position="1"/>
        <end position="81"/>
    </location>
</feature>
<dbReference type="InterPro" id="IPR005545">
    <property type="entry name" value="YCII"/>
</dbReference>
<accession>A0A2N7L7D0</accession>
<dbReference type="AlphaFoldDB" id="A0A2N7L7D0"/>
<name>A0A2N7L7D0_9GAMM</name>
<evidence type="ECO:0000256" key="1">
    <source>
        <dbReference type="ARBA" id="ARBA00007689"/>
    </source>
</evidence>
<protein>
    <recommendedName>
        <fullName evidence="2">YCII-related domain-containing protein</fullName>
    </recommendedName>
</protein>
<evidence type="ECO:0000313" key="4">
    <source>
        <dbReference type="Proteomes" id="UP000235387"/>
    </source>
</evidence>
<dbReference type="Gene3D" id="3.30.70.1060">
    <property type="entry name" value="Dimeric alpha+beta barrel"/>
    <property type="match status" value="1"/>
</dbReference>
<sequence>MFVVSLTYKVALSDVDQHIDAHIAYLEKQYADGHFLASGRKVPRTGGIILAQAKDREHLDTILRADPFYQADVADYDVMEFEPSMVAEGLDALNG</sequence>